<feature type="region of interest" description="Disordered" evidence="2">
    <location>
        <begin position="299"/>
        <end position="327"/>
    </location>
</feature>
<keyword evidence="3" id="KW-1133">Transmembrane helix</keyword>
<evidence type="ECO:0000313" key="5">
    <source>
        <dbReference type="Proteomes" id="UP000245754"/>
    </source>
</evidence>
<dbReference type="GeneID" id="98339037"/>
<keyword evidence="3" id="KW-0812">Transmembrane</keyword>
<dbReference type="Proteomes" id="UP000245754">
    <property type="component" value="Unassembled WGS sequence"/>
</dbReference>
<name>A0A316F253_9BURK</name>
<sequence>MNPDVEQIRQFLLAHAETILTWLVAGLLMMLLARFELRRAVRRSAQAMSESVATTVAACVPEIAHAAQTAQSARLAADADAGTPDGATYGTPVATQRADALRKLALDTVATVMARGRWLEDMGNLRLPEDALMSGRGAGGADPLLVVAPQPVVQAYLTAQRTFEDEAARLRNHRREALRLQEAAQALVAEAAHVERETGSIVMRFEQVNAQSVQGGEAGDYQRFLIQKYNALGLREKEIGEERAALEAQMRESADALAEHARVASQRYTQCLAPLMQQLRAAWGHGDSPEVFDTWLHNVPQAGGPPQPVDADGFQRRTTEHSSHSAV</sequence>
<reference evidence="4 5" key="1">
    <citation type="submission" date="2018-05" db="EMBL/GenBank/DDBJ databases">
        <title>Genomic Encyclopedia of Type Strains, Phase IV (KMG-V): Genome sequencing to study the core and pangenomes of soil and plant-associated prokaryotes.</title>
        <authorList>
            <person name="Whitman W."/>
        </authorList>
    </citation>
    <scope>NUCLEOTIDE SEQUENCE [LARGE SCALE GENOMIC DNA]</scope>
    <source>
        <strain evidence="4 5">SLV-132</strain>
    </source>
</reference>
<accession>A0A316F253</accession>
<keyword evidence="3" id="KW-0472">Membrane</keyword>
<feature type="coiled-coil region" evidence="1">
    <location>
        <begin position="163"/>
        <end position="197"/>
    </location>
</feature>
<dbReference type="RefSeq" id="WP_244835617.1">
    <property type="nucleotide sequence ID" value="NZ_CAJPUX010000001.1"/>
</dbReference>
<protein>
    <recommendedName>
        <fullName evidence="6">Transmembrane protein</fullName>
    </recommendedName>
</protein>
<keyword evidence="1" id="KW-0175">Coiled coil</keyword>
<dbReference type="AlphaFoldDB" id="A0A316F253"/>
<gene>
    <name evidence="4" type="ORF">C7419_1012424</name>
</gene>
<proteinExistence type="predicted"/>
<feature type="compositionally biased region" description="Basic and acidic residues" evidence="2">
    <location>
        <begin position="313"/>
        <end position="327"/>
    </location>
</feature>
<evidence type="ECO:0000256" key="3">
    <source>
        <dbReference type="SAM" id="Phobius"/>
    </source>
</evidence>
<organism evidence="4 5">
    <name type="scientific">Cupriavidus plantarum</name>
    <dbReference type="NCBI Taxonomy" id="942865"/>
    <lineage>
        <taxon>Bacteria</taxon>
        <taxon>Pseudomonadati</taxon>
        <taxon>Pseudomonadota</taxon>
        <taxon>Betaproteobacteria</taxon>
        <taxon>Burkholderiales</taxon>
        <taxon>Burkholderiaceae</taxon>
        <taxon>Cupriavidus</taxon>
    </lineage>
</organism>
<comment type="caution">
    <text evidence="4">The sequence shown here is derived from an EMBL/GenBank/DDBJ whole genome shotgun (WGS) entry which is preliminary data.</text>
</comment>
<keyword evidence="5" id="KW-1185">Reference proteome</keyword>
<evidence type="ECO:0000256" key="1">
    <source>
        <dbReference type="SAM" id="Coils"/>
    </source>
</evidence>
<feature type="transmembrane region" description="Helical" evidence="3">
    <location>
        <begin position="12"/>
        <end position="33"/>
    </location>
</feature>
<evidence type="ECO:0000313" key="4">
    <source>
        <dbReference type="EMBL" id="PWK38526.1"/>
    </source>
</evidence>
<evidence type="ECO:0000256" key="2">
    <source>
        <dbReference type="SAM" id="MobiDB-lite"/>
    </source>
</evidence>
<dbReference type="EMBL" id="QGGT01000001">
    <property type="protein sequence ID" value="PWK38526.1"/>
    <property type="molecule type" value="Genomic_DNA"/>
</dbReference>
<evidence type="ECO:0008006" key="6">
    <source>
        <dbReference type="Google" id="ProtNLM"/>
    </source>
</evidence>